<reference evidence="6 7" key="1">
    <citation type="submission" date="2018-01" db="EMBL/GenBank/DDBJ databases">
        <title>Metagenomic assembled genomes from two thermal pools in the Uzon Caldera, Kamchatka, Russia.</title>
        <authorList>
            <person name="Wilkins L."/>
            <person name="Ettinger C."/>
        </authorList>
    </citation>
    <scope>NUCLEOTIDE SEQUENCE [LARGE SCALE GENOMIC DNA]</scope>
    <source>
        <strain evidence="6">ARK-10</strain>
    </source>
</reference>
<feature type="domain" description="NAD-dependent epimerase/dehydratase" evidence="5">
    <location>
        <begin position="207"/>
        <end position="246"/>
    </location>
</feature>
<name>A0A2J6X4B6_9BACT</name>
<dbReference type="EMBL" id="PNIX01000338">
    <property type="protein sequence ID" value="PMP81204.1"/>
    <property type="molecule type" value="Genomic_DNA"/>
</dbReference>
<sequence>LTDQKATREFFEQERPEYVFLAAAKVGGINANDTYPADFAYINLMIESNVIKASYDYKVKKLLFLGSSCIYPKMAPQPIKEEYLLSGYLEPTNEAYAIAKIAGLKLCQYFKKQYRANFISVMPTNLYGPNDNYNLETSHVLPALIRKIHLAKLLEQNDFNNLIKDLKRTPLGFGIDKKIDYSNKGSILGALSQVGISYSTDDQRLITLSLWGTGSPKREFLHVDDMADACIYLMQKYDGLEHVNIGTGEDLTIKELAMMIKDIIGFRGELKFDSTKPDGTPRKLLDVTKLHELGWRHRIELDEGIKMTYEEYKRSVDREME</sequence>
<dbReference type="InterPro" id="IPR001509">
    <property type="entry name" value="Epimerase_deHydtase"/>
</dbReference>
<comment type="similarity">
    <text evidence="1">Belongs to the NAD(P)-dependent epimerase/dehydratase family. Fucose synthase subfamily.</text>
</comment>
<dbReference type="Proteomes" id="UP000236910">
    <property type="component" value="Unassembled WGS sequence"/>
</dbReference>
<evidence type="ECO:0000313" key="7">
    <source>
        <dbReference type="Proteomes" id="UP000236910"/>
    </source>
</evidence>
<keyword evidence="2" id="KW-0521">NADP</keyword>
<dbReference type="AlphaFoldDB" id="A0A2J6X4B6"/>
<dbReference type="PANTHER" id="PTHR43238:SF1">
    <property type="entry name" value="GDP-L-FUCOSE SYNTHASE"/>
    <property type="match status" value="1"/>
</dbReference>
<gene>
    <name evidence="6" type="ORF">C0175_05880</name>
</gene>
<dbReference type="PANTHER" id="PTHR43238">
    <property type="entry name" value="GDP-L-FUCOSE SYNTHASE"/>
    <property type="match status" value="1"/>
</dbReference>
<dbReference type="Gene3D" id="3.40.50.720">
    <property type="entry name" value="NAD(P)-binding Rossmann-like Domain"/>
    <property type="match status" value="2"/>
</dbReference>
<dbReference type="GO" id="GO:0050577">
    <property type="term" value="F:GDP-L-fucose synthase activity"/>
    <property type="evidence" value="ECO:0007669"/>
    <property type="project" value="TreeGrafter"/>
</dbReference>
<evidence type="ECO:0000256" key="3">
    <source>
        <dbReference type="ARBA" id="ARBA00023002"/>
    </source>
</evidence>
<dbReference type="CDD" id="cd05239">
    <property type="entry name" value="GDP_FS_SDR_e"/>
    <property type="match status" value="1"/>
</dbReference>
<dbReference type="InterPro" id="IPR028614">
    <property type="entry name" value="GDP_fucose/colitose_synth"/>
</dbReference>
<dbReference type="Pfam" id="PF01370">
    <property type="entry name" value="Epimerase"/>
    <property type="match status" value="2"/>
</dbReference>
<protein>
    <submittedName>
        <fullName evidence="6">GDP-fucose synthetase</fullName>
    </submittedName>
</protein>
<evidence type="ECO:0000256" key="2">
    <source>
        <dbReference type="ARBA" id="ARBA00022857"/>
    </source>
</evidence>
<feature type="non-terminal residue" evidence="6">
    <location>
        <position position="1"/>
    </location>
</feature>
<dbReference type="SUPFAM" id="SSF51735">
    <property type="entry name" value="NAD(P)-binding Rossmann-fold domains"/>
    <property type="match status" value="1"/>
</dbReference>
<organism evidence="6 7">
    <name type="scientific">Caldisericum exile</name>
    <dbReference type="NCBI Taxonomy" id="693075"/>
    <lineage>
        <taxon>Bacteria</taxon>
        <taxon>Pseudomonadati</taxon>
        <taxon>Caldisericota/Cryosericota group</taxon>
        <taxon>Caldisericota</taxon>
        <taxon>Caldisericia</taxon>
        <taxon>Caldisericales</taxon>
        <taxon>Caldisericaceae</taxon>
        <taxon>Caldisericum</taxon>
    </lineage>
</organism>
<evidence type="ECO:0000259" key="5">
    <source>
        <dbReference type="Pfam" id="PF01370"/>
    </source>
</evidence>
<keyword evidence="3" id="KW-0560">Oxidoreductase</keyword>
<accession>A0A2J6X4B6</accession>
<evidence type="ECO:0000256" key="1">
    <source>
        <dbReference type="ARBA" id="ARBA00005959"/>
    </source>
</evidence>
<evidence type="ECO:0000256" key="4">
    <source>
        <dbReference type="ARBA" id="ARBA00023235"/>
    </source>
</evidence>
<feature type="domain" description="NAD-dependent epimerase/dehydratase" evidence="5">
    <location>
        <begin position="1"/>
        <end position="152"/>
    </location>
</feature>
<keyword evidence="4" id="KW-0413">Isomerase</keyword>
<dbReference type="HAMAP" id="MF_00956">
    <property type="entry name" value="GDP_fucose_synth"/>
    <property type="match status" value="1"/>
</dbReference>
<comment type="caution">
    <text evidence="6">The sequence shown here is derived from an EMBL/GenBank/DDBJ whole genome shotgun (WGS) entry which is preliminary data.</text>
</comment>
<dbReference type="GO" id="GO:0016853">
    <property type="term" value="F:isomerase activity"/>
    <property type="evidence" value="ECO:0007669"/>
    <property type="project" value="UniProtKB-KW"/>
</dbReference>
<proteinExistence type="inferred from homology"/>
<dbReference type="InterPro" id="IPR036291">
    <property type="entry name" value="NAD(P)-bd_dom_sf"/>
</dbReference>
<evidence type="ECO:0000313" key="6">
    <source>
        <dbReference type="EMBL" id="PMP81204.1"/>
    </source>
</evidence>